<organism evidence="1 2">
    <name type="scientific">Liparis tanakae</name>
    <name type="common">Tanaka's snailfish</name>
    <dbReference type="NCBI Taxonomy" id="230148"/>
    <lineage>
        <taxon>Eukaryota</taxon>
        <taxon>Metazoa</taxon>
        <taxon>Chordata</taxon>
        <taxon>Craniata</taxon>
        <taxon>Vertebrata</taxon>
        <taxon>Euteleostomi</taxon>
        <taxon>Actinopterygii</taxon>
        <taxon>Neopterygii</taxon>
        <taxon>Teleostei</taxon>
        <taxon>Neoteleostei</taxon>
        <taxon>Acanthomorphata</taxon>
        <taxon>Eupercaria</taxon>
        <taxon>Perciformes</taxon>
        <taxon>Cottioidei</taxon>
        <taxon>Cottales</taxon>
        <taxon>Liparidae</taxon>
        <taxon>Liparis</taxon>
    </lineage>
</organism>
<comment type="caution">
    <text evidence="1">The sequence shown here is derived from an EMBL/GenBank/DDBJ whole genome shotgun (WGS) entry which is preliminary data.</text>
</comment>
<sequence>MSRRRVTPGGRRSARRSNLMPKLLVATRWSATARAPASGM</sequence>
<evidence type="ECO:0000313" key="2">
    <source>
        <dbReference type="Proteomes" id="UP000314294"/>
    </source>
</evidence>
<dbReference type="EMBL" id="SRLO01010185">
    <property type="protein sequence ID" value="TNN26469.1"/>
    <property type="molecule type" value="Genomic_DNA"/>
</dbReference>
<name>A0A4Z2ECB5_9TELE</name>
<accession>A0A4Z2ECB5</accession>
<reference evidence="1 2" key="1">
    <citation type="submission" date="2019-03" db="EMBL/GenBank/DDBJ databases">
        <title>First draft genome of Liparis tanakae, snailfish: a comprehensive survey of snailfish specific genes.</title>
        <authorList>
            <person name="Kim W."/>
            <person name="Song I."/>
            <person name="Jeong J.-H."/>
            <person name="Kim D."/>
            <person name="Kim S."/>
            <person name="Ryu S."/>
            <person name="Song J.Y."/>
            <person name="Lee S.K."/>
        </authorList>
    </citation>
    <scope>NUCLEOTIDE SEQUENCE [LARGE SCALE GENOMIC DNA]</scope>
    <source>
        <tissue evidence="1">Muscle</tissue>
    </source>
</reference>
<keyword evidence="2" id="KW-1185">Reference proteome</keyword>
<gene>
    <name evidence="1" type="ORF">EYF80_063394</name>
</gene>
<protein>
    <submittedName>
        <fullName evidence="1">Uncharacterized protein</fullName>
    </submittedName>
</protein>
<dbReference type="Proteomes" id="UP000314294">
    <property type="component" value="Unassembled WGS sequence"/>
</dbReference>
<evidence type="ECO:0000313" key="1">
    <source>
        <dbReference type="EMBL" id="TNN26469.1"/>
    </source>
</evidence>
<dbReference type="AlphaFoldDB" id="A0A4Z2ECB5"/>
<proteinExistence type="predicted"/>